<dbReference type="Proteomes" id="UP000011682">
    <property type="component" value="Unassembled WGS sequence"/>
</dbReference>
<feature type="compositionally biased region" description="Basic and acidic residues" evidence="1">
    <location>
        <begin position="100"/>
        <end position="114"/>
    </location>
</feature>
<gene>
    <name evidence="2" type="ORF">D187_009978</name>
</gene>
<name>S9QLD2_CYSF2</name>
<evidence type="ECO:0000313" key="2">
    <source>
        <dbReference type="EMBL" id="EPX62074.1"/>
    </source>
</evidence>
<evidence type="ECO:0000313" key="3">
    <source>
        <dbReference type="Proteomes" id="UP000011682"/>
    </source>
</evidence>
<comment type="caution">
    <text evidence="2">The sequence shown here is derived from an EMBL/GenBank/DDBJ whole genome shotgun (WGS) entry which is preliminary data.</text>
</comment>
<proteinExistence type="predicted"/>
<reference evidence="2" key="1">
    <citation type="submission" date="2013-05" db="EMBL/GenBank/DDBJ databases">
        <title>Genome assembly of Cystobacter fuscus DSM 2262.</title>
        <authorList>
            <person name="Sharma G."/>
            <person name="Khatri I."/>
            <person name="Kaur C."/>
            <person name="Mayilraj S."/>
            <person name="Subramanian S."/>
        </authorList>
    </citation>
    <scope>NUCLEOTIDE SEQUENCE [LARGE SCALE GENOMIC DNA]</scope>
    <source>
        <strain evidence="2">DSM 2262</strain>
    </source>
</reference>
<feature type="compositionally biased region" description="Basic residues" evidence="1">
    <location>
        <begin position="80"/>
        <end position="95"/>
    </location>
</feature>
<protein>
    <submittedName>
        <fullName evidence="2">Uncharacterized protein</fullName>
    </submittedName>
</protein>
<evidence type="ECO:0000256" key="1">
    <source>
        <dbReference type="SAM" id="MobiDB-lite"/>
    </source>
</evidence>
<organism evidence="2 3">
    <name type="scientific">Cystobacter fuscus (strain ATCC 25194 / DSM 2262 / NBRC 100088 / M29)</name>
    <dbReference type="NCBI Taxonomy" id="1242864"/>
    <lineage>
        <taxon>Bacteria</taxon>
        <taxon>Pseudomonadati</taxon>
        <taxon>Myxococcota</taxon>
        <taxon>Myxococcia</taxon>
        <taxon>Myxococcales</taxon>
        <taxon>Cystobacterineae</taxon>
        <taxon>Archangiaceae</taxon>
        <taxon>Cystobacter</taxon>
    </lineage>
</organism>
<accession>S9QLD2</accession>
<feature type="region of interest" description="Disordered" evidence="1">
    <location>
        <begin position="1"/>
        <end position="20"/>
    </location>
</feature>
<dbReference type="EMBL" id="ANAH02000008">
    <property type="protein sequence ID" value="EPX62074.1"/>
    <property type="molecule type" value="Genomic_DNA"/>
</dbReference>
<dbReference type="AlphaFoldDB" id="S9QLD2"/>
<sequence>MMLPGEPPPTYRPRKSGLTRGMTLEVTLFPAILEVTPGPDVPGRKTSTRLFRTARHGTPTRTGIDHRDRGPGGSSPRQSHPGRRRRAGGTRHRGLRTAGARRDAAERAHLEETV</sequence>
<keyword evidence="3" id="KW-1185">Reference proteome</keyword>
<feature type="region of interest" description="Disordered" evidence="1">
    <location>
        <begin position="35"/>
        <end position="114"/>
    </location>
</feature>
<feature type="compositionally biased region" description="Pro residues" evidence="1">
    <location>
        <begin position="1"/>
        <end position="11"/>
    </location>
</feature>